<reference evidence="12 13" key="1">
    <citation type="journal article" date="2016" name="Nat. Commun.">
        <title>Thousands of microbial genomes shed light on interconnected biogeochemical processes in an aquifer system.</title>
        <authorList>
            <person name="Anantharaman K."/>
            <person name="Brown C.T."/>
            <person name="Hug L.A."/>
            <person name="Sharon I."/>
            <person name="Castelle C.J."/>
            <person name="Probst A.J."/>
            <person name="Thomas B.C."/>
            <person name="Singh A."/>
            <person name="Wilkins M.J."/>
            <person name="Karaoz U."/>
            <person name="Brodie E.L."/>
            <person name="Williams K.H."/>
            <person name="Hubbard S.S."/>
            <person name="Banfield J.F."/>
        </authorList>
    </citation>
    <scope>NUCLEOTIDE SEQUENCE [LARGE SCALE GENOMIC DNA]</scope>
</reference>
<comment type="subcellular location">
    <subcellularLocation>
        <location evidence="10">Cell membrane</location>
        <topology evidence="10">Peripheral membrane protein</topology>
    </subcellularLocation>
    <subcellularLocation>
        <location evidence="2">Membrane</location>
        <topology evidence="2">Peripheral membrane protein</topology>
    </subcellularLocation>
</comment>
<dbReference type="GO" id="GO:0005886">
    <property type="term" value="C:plasma membrane"/>
    <property type="evidence" value="ECO:0007669"/>
    <property type="project" value="UniProtKB-SubCell"/>
</dbReference>
<evidence type="ECO:0000313" key="13">
    <source>
        <dbReference type="Proteomes" id="UP000179023"/>
    </source>
</evidence>
<evidence type="ECO:0000256" key="7">
    <source>
        <dbReference type="ARBA" id="ARBA00023136"/>
    </source>
</evidence>
<dbReference type="GO" id="GO:0045259">
    <property type="term" value="C:proton-transporting ATP synthase complex"/>
    <property type="evidence" value="ECO:0007669"/>
    <property type="project" value="UniProtKB-KW"/>
</dbReference>
<dbReference type="InterPro" id="IPR035968">
    <property type="entry name" value="ATP_synth_F1_ATPase_gsu"/>
</dbReference>
<dbReference type="GO" id="GO:0042777">
    <property type="term" value="P:proton motive force-driven plasma membrane ATP synthesis"/>
    <property type="evidence" value="ECO:0007669"/>
    <property type="project" value="UniProtKB-UniRule"/>
</dbReference>
<proteinExistence type="inferred from homology"/>
<comment type="caution">
    <text evidence="12">The sequence shown here is derived from an EMBL/GenBank/DDBJ whole genome shotgun (WGS) entry which is preliminary data.</text>
</comment>
<evidence type="ECO:0000256" key="8">
    <source>
        <dbReference type="ARBA" id="ARBA00023196"/>
    </source>
</evidence>
<dbReference type="CDD" id="cd12151">
    <property type="entry name" value="F1-ATPase_gamma"/>
    <property type="match status" value="1"/>
</dbReference>
<keyword evidence="8 10" id="KW-0139">CF(1)</keyword>
<dbReference type="STRING" id="1802270.A3C07_04500"/>
<keyword evidence="7 10" id="KW-0472">Membrane</keyword>
<keyword evidence="5 10" id="KW-0375">Hydrogen ion transport</keyword>
<accession>A0A1G2KI89</accession>
<evidence type="ECO:0000256" key="11">
    <source>
        <dbReference type="SAM" id="MobiDB-lite"/>
    </source>
</evidence>
<dbReference type="HAMAP" id="MF_00815">
    <property type="entry name" value="ATP_synth_gamma_bact"/>
    <property type="match status" value="1"/>
</dbReference>
<dbReference type="Proteomes" id="UP000179023">
    <property type="component" value="Unassembled WGS sequence"/>
</dbReference>
<evidence type="ECO:0000256" key="3">
    <source>
        <dbReference type="ARBA" id="ARBA00007681"/>
    </source>
</evidence>
<dbReference type="PANTHER" id="PTHR11693:SF22">
    <property type="entry name" value="ATP SYNTHASE SUBUNIT GAMMA, MITOCHONDRIAL"/>
    <property type="match status" value="1"/>
</dbReference>
<comment type="similarity">
    <text evidence="3 10">Belongs to the ATPase gamma chain family.</text>
</comment>
<dbReference type="SUPFAM" id="SSF52943">
    <property type="entry name" value="ATP synthase (F1-ATPase), gamma subunit"/>
    <property type="match status" value="1"/>
</dbReference>
<dbReference type="PRINTS" id="PR00126">
    <property type="entry name" value="ATPASEGAMMA"/>
</dbReference>
<evidence type="ECO:0000256" key="2">
    <source>
        <dbReference type="ARBA" id="ARBA00004170"/>
    </source>
</evidence>
<keyword evidence="4 10" id="KW-0813">Transport</keyword>
<keyword evidence="9 10" id="KW-0066">ATP synthesis</keyword>
<evidence type="ECO:0000256" key="9">
    <source>
        <dbReference type="ARBA" id="ARBA00023310"/>
    </source>
</evidence>
<dbReference type="Pfam" id="PF00231">
    <property type="entry name" value="ATP-synt"/>
    <property type="match status" value="1"/>
</dbReference>
<dbReference type="Gene3D" id="3.40.1380.10">
    <property type="match status" value="1"/>
</dbReference>
<keyword evidence="6 10" id="KW-0406">Ion transport</keyword>
<name>A0A1G2KI89_9BACT</name>
<evidence type="ECO:0000256" key="4">
    <source>
        <dbReference type="ARBA" id="ARBA00022448"/>
    </source>
</evidence>
<keyword evidence="10" id="KW-1003">Cell membrane</keyword>
<evidence type="ECO:0000256" key="5">
    <source>
        <dbReference type="ARBA" id="ARBA00022781"/>
    </source>
</evidence>
<dbReference type="AlphaFoldDB" id="A0A1G2KI89"/>
<feature type="region of interest" description="Disordered" evidence="11">
    <location>
        <begin position="135"/>
        <end position="160"/>
    </location>
</feature>
<dbReference type="PANTHER" id="PTHR11693">
    <property type="entry name" value="ATP SYNTHASE GAMMA CHAIN"/>
    <property type="match status" value="1"/>
</dbReference>
<evidence type="ECO:0000256" key="1">
    <source>
        <dbReference type="ARBA" id="ARBA00003456"/>
    </source>
</evidence>
<organism evidence="12 13">
    <name type="scientific">Candidatus Sungbacteria bacterium RIFCSPHIGHO2_02_FULL_47_11</name>
    <dbReference type="NCBI Taxonomy" id="1802270"/>
    <lineage>
        <taxon>Bacteria</taxon>
        <taxon>Candidatus Sungiibacteriota</taxon>
    </lineage>
</organism>
<sequence>MTVGFMRSTKQIKQRIKSVKNTAQITKAMEVVSATKMRKSQEFAIRARPYAVASLEMLKNLLSRTPILPPLLTQREIKKSALLVVTSDKGLAGAFNANILKKAEAWVQHKKMKRASYILIAVGKKARDYFERRGEPIHPVRSQSRHDVGTADPQADRTSNGVQESFVGFGDYSTLKETLPVAQTVLQEFLLGIFDEVEAVYTNFRSTLRQEAVVKKILPVTEQGIEEIVEGILPERGKYTEAGITNHESRIRYNYEYKFEPSASEILEALVPQLIRMHIHHIILESNASEHSARMIAMKNASDSAKEIINDLTLSFNKARQSSITQELTEITAGKEALENL</sequence>
<dbReference type="GO" id="GO:0005524">
    <property type="term" value="F:ATP binding"/>
    <property type="evidence" value="ECO:0007669"/>
    <property type="project" value="UniProtKB-UniRule"/>
</dbReference>
<dbReference type="Gene3D" id="1.10.287.80">
    <property type="entry name" value="ATP synthase, gamma subunit, helix hairpin domain"/>
    <property type="match status" value="2"/>
</dbReference>
<comment type="subunit">
    <text evidence="10">F-type ATPases have 2 components, CF(1) - the catalytic core - and CF(0) - the membrane proton channel. CF(1) has five subunits: alpha(3), beta(3), gamma(1), delta(1), epsilon(1). CF(0) has three main subunits: a, b and c.</text>
</comment>
<comment type="function">
    <text evidence="1 10">Produces ATP from ADP in the presence of a proton gradient across the membrane. The gamma chain is believed to be important in regulating ATPase activity and the flow of protons through the CF(0) complex.</text>
</comment>
<dbReference type="InterPro" id="IPR000131">
    <property type="entry name" value="ATP_synth_F1_gsu"/>
</dbReference>
<evidence type="ECO:0000313" key="12">
    <source>
        <dbReference type="EMBL" id="OGZ99176.1"/>
    </source>
</evidence>
<feature type="compositionally biased region" description="Basic and acidic residues" evidence="11">
    <location>
        <begin position="135"/>
        <end position="149"/>
    </location>
</feature>
<evidence type="ECO:0000256" key="10">
    <source>
        <dbReference type="HAMAP-Rule" id="MF_00815"/>
    </source>
</evidence>
<dbReference type="EMBL" id="MHQI01000046">
    <property type="protein sequence ID" value="OGZ99176.1"/>
    <property type="molecule type" value="Genomic_DNA"/>
</dbReference>
<protein>
    <recommendedName>
        <fullName evidence="10">ATP synthase gamma chain</fullName>
    </recommendedName>
    <alternativeName>
        <fullName evidence="10">ATP synthase F1 sector gamma subunit</fullName>
    </alternativeName>
    <alternativeName>
        <fullName evidence="10">F-ATPase gamma subunit</fullName>
    </alternativeName>
</protein>
<dbReference type="GO" id="GO:0046933">
    <property type="term" value="F:proton-transporting ATP synthase activity, rotational mechanism"/>
    <property type="evidence" value="ECO:0007669"/>
    <property type="project" value="UniProtKB-UniRule"/>
</dbReference>
<evidence type="ECO:0000256" key="6">
    <source>
        <dbReference type="ARBA" id="ARBA00023065"/>
    </source>
</evidence>
<gene>
    <name evidence="10" type="primary">atpG</name>
    <name evidence="12" type="ORF">A3C07_04500</name>
</gene>